<feature type="region of interest" description="Disordered" evidence="1">
    <location>
        <begin position="239"/>
        <end position="267"/>
    </location>
</feature>
<evidence type="ECO:0008006" key="4">
    <source>
        <dbReference type="Google" id="ProtNLM"/>
    </source>
</evidence>
<feature type="compositionally biased region" description="Basic and acidic residues" evidence="1">
    <location>
        <begin position="972"/>
        <end position="990"/>
    </location>
</feature>
<sequence length="996" mass="112954">MAQQAPLEPGSALYELATSVDLSKVPEKLVCKNCSHFLLNAFKTACCDGALCENCMASPPLAACVSETDHRTGNTAAAGGACPLCKHEPLLSNASKALRGTARNYLKSALASAEKSTEPTPSLPPTESRENAPGQAPETPAQNGTNGTHAPEEQSQEKVETTQAVEESLEPSAEVVQSIEEPEKTSRRATMDSASGNEPDDEDIEINVGPDYDLSQVPDPKQTTFEDENQWPQDQHFFHEQSRKNSTKPQKQEQPQNNSFNFDNNMPSEAQQNQMQQYMQNNGLDSSAMPNMSTLTALTSHLYQFYSNPPASVNANPMFAQMQMNFQQMMQMNPMMANMMGPVMQNMGMPMPMGFNGNQNWGGNIMPFGNQNFNPIMNNGASYNQGQYNQNNFANGNFRNDRQGSFTRGRGGRKARGRGGFWQQQDQYHQNNNNFTNYNSNMPYQSQYGQASMNYPQNQYDNQTQESYPTNNDKENDQHADDDDFAPGGQDEVQEALGDSYNKKQSEPPEEAKVESITAAEVKREDYQEEPSTADAEQQPVVESPKQEPQEPQEPKEVYIPEAYREDLDFTSSVPPSAPSGPSAKDVPYRARGHGRFPSRGRGSFQGTNGYPPRSPARPTSQHQNVSPSTNQTPGVVGAPTGPRAMREKDAPPVRILSRAESDVGFKIRGTATKSKEETARSATPRSTYDDYDDRDRDSSRHQSKYDKKESSRHSANKDPADGYDYDADRDRRRRKSRREDDYDHDHEMQDAEHSHSRSDSQDRDSSRRNGHSRRDKDKARDKYSSSSKHKSSSRKYEGEDDHYNDTIDYNEERSKTSKRSSKHDDRDERRDRDYERTEKDKHRKRSRHDRDRDDGYDDADEEESRRRSRKHKKEHTSSSRKDRDRDHERERDRDRDRDETDIGMRITGRSHTSSHRTSEVATPTQPAADKNKDSHMLEREARNKERLLKELQRRENATKGSTLSGGRQKIVKYEDELESAGRLKSDGYSKSRHRR</sequence>
<reference evidence="2 3" key="1">
    <citation type="submission" date="2023-08" db="EMBL/GenBank/DDBJ databases">
        <title>Black Yeasts Isolated from many extreme environments.</title>
        <authorList>
            <person name="Coleine C."/>
            <person name="Stajich J.E."/>
            <person name="Selbmann L."/>
        </authorList>
    </citation>
    <scope>NUCLEOTIDE SEQUENCE [LARGE SCALE GENOMIC DNA]</scope>
    <source>
        <strain evidence="2 3">CCFEE 5885</strain>
    </source>
</reference>
<dbReference type="EMBL" id="JAVRRG010000094">
    <property type="protein sequence ID" value="KAK5087263.1"/>
    <property type="molecule type" value="Genomic_DNA"/>
</dbReference>
<feature type="compositionally biased region" description="Basic and acidic residues" evidence="1">
    <location>
        <begin position="823"/>
        <end position="841"/>
    </location>
</feature>
<accession>A0ABR0K4Q2</accession>
<feature type="compositionally biased region" description="Polar residues" evidence="1">
    <location>
        <begin position="618"/>
        <end position="634"/>
    </location>
</feature>
<name>A0ABR0K4Q2_9EURO</name>
<feature type="compositionally biased region" description="Basic and acidic residues" evidence="1">
    <location>
        <begin position="876"/>
        <end position="903"/>
    </location>
</feature>
<feature type="region of interest" description="Disordered" evidence="1">
    <location>
        <begin position="109"/>
        <end position="227"/>
    </location>
</feature>
<dbReference type="Proteomes" id="UP001345013">
    <property type="component" value="Unassembled WGS sequence"/>
</dbReference>
<feature type="compositionally biased region" description="Low complexity" evidence="1">
    <location>
        <begin position="572"/>
        <end position="584"/>
    </location>
</feature>
<evidence type="ECO:0000313" key="2">
    <source>
        <dbReference type="EMBL" id="KAK5087263.1"/>
    </source>
</evidence>
<keyword evidence="3" id="KW-1185">Reference proteome</keyword>
<comment type="caution">
    <text evidence="2">The sequence shown here is derived from an EMBL/GenBank/DDBJ whole genome shotgun (WGS) entry which is preliminary data.</text>
</comment>
<organism evidence="2 3">
    <name type="scientific">Lithohypha guttulata</name>
    <dbReference type="NCBI Taxonomy" id="1690604"/>
    <lineage>
        <taxon>Eukaryota</taxon>
        <taxon>Fungi</taxon>
        <taxon>Dikarya</taxon>
        <taxon>Ascomycota</taxon>
        <taxon>Pezizomycotina</taxon>
        <taxon>Eurotiomycetes</taxon>
        <taxon>Chaetothyriomycetidae</taxon>
        <taxon>Chaetothyriales</taxon>
        <taxon>Trichomeriaceae</taxon>
        <taxon>Lithohypha</taxon>
    </lineage>
</organism>
<feature type="compositionally biased region" description="Basic and acidic residues" evidence="1">
    <location>
        <begin position="645"/>
        <end position="666"/>
    </location>
</feature>
<feature type="compositionally biased region" description="Polar residues" evidence="1">
    <location>
        <begin position="247"/>
        <end position="267"/>
    </location>
</feature>
<feature type="compositionally biased region" description="Basic and acidic residues" evidence="1">
    <location>
        <begin position="181"/>
        <end position="190"/>
    </location>
</feature>
<feature type="compositionally biased region" description="Basic and acidic residues" evidence="1">
    <location>
        <begin position="501"/>
        <end position="514"/>
    </location>
</feature>
<feature type="compositionally biased region" description="Low complexity" evidence="1">
    <location>
        <begin position="423"/>
        <end position="441"/>
    </location>
</feature>
<evidence type="ECO:0000313" key="3">
    <source>
        <dbReference type="Proteomes" id="UP001345013"/>
    </source>
</evidence>
<feature type="compositionally biased region" description="Basic and acidic residues" evidence="1">
    <location>
        <begin position="795"/>
        <end position="816"/>
    </location>
</feature>
<feature type="region of interest" description="Disordered" evidence="1">
    <location>
        <begin position="387"/>
        <end position="996"/>
    </location>
</feature>
<evidence type="ECO:0000256" key="1">
    <source>
        <dbReference type="SAM" id="MobiDB-lite"/>
    </source>
</evidence>
<feature type="compositionally biased region" description="Basic and acidic residues" evidence="1">
    <location>
        <begin position="930"/>
        <end position="958"/>
    </location>
</feature>
<feature type="compositionally biased region" description="Basic and acidic residues" evidence="1">
    <location>
        <begin position="738"/>
        <end position="784"/>
    </location>
</feature>
<proteinExistence type="predicted"/>
<feature type="compositionally biased region" description="Basic and acidic residues" evidence="1">
    <location>
        <begin position="694"/>
        <end position="731"/>
    </location>
</feature>
<feature type="compositionally biased region" description="Basic and acidic residues" evidence="1">
    <location>
        <begin position="150"/>
        <end position="160"/>
    </location>
</feature>
<protein>
    <recommendedName>
        <fullName evidence="4">RING-type domain-containing protein</fullName>
    </recommendedName>
</protein>
<feature type="compositionally biased region" description="Polar residues" evidence="1">
    <location>
        <begin position="442"/>
        <end position="471"/>
    </location>
</feature>
<feature type="compositionally biased region" description="Low complexity" evidence="1">
    <location>
        <begin position="387"/>
        <end position="398"/>
    </location>
</feature>
<gene>
    <name evidence="2" type="ORF">LTR24_006858</name>
</gene>
<feature type="compositionally biased region" description="Basic and acidic residues" evidence="1">
    <location>
        <begin position="545"/>
        <end position="568"/>
    </location>
</feature>